<gene>
    <name evidence="1" type="ORF">G9U51_13950</name>
</gene>
<dbReference type="Proteomes" id="UP000744769">
    <property type="component" value="Unassembled WGS sequence"/>
</dbReference>
<dbReference type="EMBL" id="JAAOIV010000011">
    <property type="protein sequence ID" value="NHN56876.1"/>
    <property type="molecule type" value="Genomic_DNA"/>
</dbReference>
<dbReference type="Gene3D" id="1.20.120.450">
    <property type="entry name" value="dinb family like domain"/>
    <property type="match status" value="1"/>
</dbReference>
<dbReference type="SUPFAM" id="SSF109854">
    <property type="entry name" value="DinB/YfiT-like putative metalloenzymes"/>
    <property type="match status" value="1"/>
</dbReference>
<dbReference type="InterPro" id="IPR007061">
    <property type="entry name" value="MST-like"/>
</dbReference>
<comment type="caution">
    <text evidence="1">The sequence shown here is derived from an EMBL/GenBank/DDBJ whole genome shotgun (WGS) entry which is preliminary data.</text>
</comment>
<dbReference type="InterPro" id="IPR034660">
    <property type="entry name" value="DinB/YfiT-like"/>
</dbReference>
<dbReference type="Pfam" id="PF04978">
    <property type="entry name" value="MST"/>
    <property type="match status" value="1"/>
</dbReference>
<proteinExistence type="predicted"/>
<dbReference type="RefSeq" id="WP_166197575.1">
    <property type="nucleotide sequence ID" value="NZ_JAAOIV010000011.1"/>
</dbReference>
<dbReference type="AlphaFoldDB" id="A0A967B8Q8"/>
<reference evidence="1" key="1">
    <citation type="submission" date="2020-03" db="EMBL/GenBank/DDBJ databases">
        <title>Draft sequencing of Calidifontibacter sp. DB0510.</title>
        <authorList>
            <person name="Kim D.-U."/>
        </authorList>
    </citation>
    <scope>NUCLEOTIDE SEQUENCE</scope>
    <source>
        <strain evidence="1">DB0510</strain>
    </source>
</reference>
<evidence type="ECO:0000313" key="2">
    <source>
        <dbReference type="Proteomes" id="UP000744769"/>
    </source>
</evidence>
<organism evidence="1 2">
    <name type="scientific">Metallococcus carri</name>
    <dbReference type="NCBI Taxonomy" id="1656884"/>
    <lineage>
        <taxon>Bacteria</taxon>
        <taxon>Bacillati</taxon>
        <taxon>Actinomycetota</taxon>
        <taxon>Actinomycetes</taxon>
        <taxon>Micrococcales</taxon>
        <taxon>Dermacoccaceae</taxon>
        <taxon>Metallococcus</taxon>
    </lineage>
</organism>
<sequence>MTSERTEPPLSASEVEMLRGWLTFHRETLRDKASGLDSAGLNQTCGPSPITLGGLVKHMAYVEENWFVEVLDGEAAIAPWSEVDWSADEDWDWHSAADDTPEELFALWDRMIAESDRRLDAALRRGDLDQMSARAEKRSGQHFSLRWILVHMVEEYARHNGHADLVRESVDGKVGV</sequence>
<keyword evidence="2" id="KW-1185">Reference proteome</keyword>
<evidence type="ECO:0000313" key="1">
    <source>
        <dbReference type="EMBL" id="NHN56876.1"/>
    </source>
</evidence>
<accession>A0A967B8Q8</accession>
<protein>
    <submittedName>
        <fullName evidence="1">DinB family protein</fullName>
    </submittedName>
</protein>
<name>A0A967B8Q8_9MICO</name>